<organism evidence="1 2">
    <name type="scientific">Rubritalea squalenifaciens DSM 18772</name>
    <dbReference type="NCBI Taxonomy" id="1123071"/>
    <lineage>
        <taxon>Bacteria</taxon>
        <taxon>Pseudomonadati</taxon>
        <taxon>Verrucomicrobiota</taxon>
        <taxon>Verrucomicrobiia</taxon>
        <taxon>Verrucomicrobiales</taxon>
        <taxon>Rubritaleaceae</taxon>
        <taxon>Rubritalea</taxon>
    </lineage>
</organism>
<gene>
    <name evidence="1" type="ORF">SAMN02745181_0523</name>
</gene>
<dbReference type="AlphaFoldDB" id="A0A1M6CN73"/>
<keyword evidence="2" id="KW-1185">Reference proteome</keyword>
<reference evidence="1 2" key="1">
    <citation type="submission" date="2016-11" db="EMBL/GenBank/DDBJ databases">
        <authorList>
            <person name="Jaros S."/>
            <person name="Januszkiewicz K."/>
            <person name="Wedrychowicz H."/>
        </authorList>
    </citation>
    <scope>NUCLEOTIDE SEQUENCE [LARGE SCALE GENOMIC DNA]</scope>
    <source>
        <strain evidence="1 2">DSM 18772</strain>
    </source>
</reference>
<protein>
    <submittedName>
        <fullName evidence="1">Uncharacterized protein</fullName>
    </submittedName>
</protein>
<dbReference type="InParanoid" id="A0A1M6CN73"/>
<evidence type="ECO:0000313" key="2">
    <source>
        <dbReference type="Proteomes" id="UP000184510"/>
    </source>
</evidence>
<dbReference type="EMBL" id="FQYR01000002">
    <property type="protein sequence ID" value="SHI62440.1"/>
    <property type="molecule type" value="Genomic_DNA"/>
</dbReference>
<proteinExistence type="predicted"/>
<accession>A0A1M6CN73</accession>
<name>A0A1M6CN73_9BACT</name>
<dbReference type="STRING" id="1123071.SAMN02745181_0523"/>
<sequence length="111" mass="12471">MRYTFIDNAYRVVRITGPTHNLLGLEFGDDGEDCVQTAVDLRNDGQSVINQDELIRHVNQGVSDANRDYGANYFAMTIQYAGDDTPPEDIYSVLAYKIIERLVTSESFASE</sequence>
<evidence type="ECO:0000313" key="1">
    <source>
        <dbReference type="EMBL" id="SHI62440.1"/>
    </source>
</evidence>
<dbReference type="Proteomes" id="UP000184510">
    <property type="component" value="Unassembled WGS sequence"/>
</dbReference>